<dbReference type="Pfam" id="PF05552">
    <property type="entry name" value="MS_channel_1st_1"/>
    <property type="match status" value="1"/>
</dbReference>
<keyword evidence="5 7" id="KW-1133">Transmembrane helix</keyword>
<evidence type="ECO:0000313" key="11">
    <source>
        <dbReference type="EMBL" id="RMH94861.1"/>
    </source>
</evidence>
<comment type="caution">
    <text evidence="7">Lacks conserved residue(s) required for the propagation of feature annotation.</text>
</comment>
<dbReference type="InterPro" id="IPR011066">
    <property type="entry name" value="MscS_channel_C_sf"/>
</dbReference>
<feature type="transmembrane region" description="Helical" evidence="7">
    <location>
        <begin position="69"/>
        <end position="88"/>
    </location>
</feature>
<dbReference type="InterPro" id="IPR010920">
    <property type="entry name" value="LSM_dom_sf"/>
</dbReference>
<dbReference type="RefSeq" id="WP_122100247.1">
    <property type="nucleotide sequence ID" value="NZ_RFLY01000001.1"/>
</dbReference>
<dbReference type="Pfam" id="PF00924">
    <property type="entry name" value="MS_channel_2nd"/>
    <property type="match status" value="1"/>
</dbReference>
<keyword evidence="7" id="KW-0813">Transport</keyword>
<dbReference type="Gene3D" id="2.30.30.60">
    <property type="match status" value="1"/>
</dbReference>
<dbReference type="GO" id="GO:0005886">
    <property type="term" value="C:plasma membrane"/>
    <property type="evidence" value="ECO:0007669"/>
    <property type="project" value="UniProtKB-SubCell"/>
</dbReference>
<feature type="domain" description="Mechanosensitive ion channel transmembrane helices 2/3" evidence="10">
    <location>
        <begin position="77"/>
        <end position="113"/>
    </location>
</feature>
<keyword evidence="12" id="KW-1185">Reference proteome</keyword>
<comment type="similarity">
    <text evidence="2 7">Belongs to the MscS (TC 1.A.23) family.</text>
</comment>
<comment type="function">
    <text evidence="7">Mechanosensitive channel that participates in the regulation of osmotic pressure changes within the cell, opening in response to stretch forces in the membrane lipid bilayer, without the need for other proteins. Contributes to normal resistance to hypoosmotic shock. Forms an ion channel of 1.0 nanosiemens conductance with a slight preference for anions.</text>
</comment>
<keyword evidence="6 7" id="KW-0472">Membrane</keyword>
<dbReference type="Gene3D" id="1.10.287.1260">
    <property type="match status" value="1"/>
</dbReference>
<dbReference type="Gene3D" id="3.30.70.100">
    <property type="match status" value="1"/>
</dbReference>
<evidence type="ECO:0000256" key="3">
    <source>
        <dbReference type="ARBA" id="ARBA00022475"/>
    </source>
</evidence>
<comment type="subcellular location">
    <subcellularLocation>
        <location evidence="7">Cell inner membrane</location>
        <topology evidence="7">Multi-pass membrane protein</topology>
    </subcellularLocation>
    <subcellularLocation>
        <location evidence="1">Cell membrane</location>
        <topology evidence="1">Multi-pass membrane protein</topology>
    </subcellularLocation>
</comment>
<feature type="domain" description="Mechanosensitive ion channel MscS C-terminal" evidence="9">
    <location>
        <begin position="187"/>
        <end position="269"/>
    </location>
</feature>
<evidence type="ECO:0000256" key="2">
    <source>
        <dbReference type="ARBA" id="ARBA00008017"/>
    </source>
</evidence>
<evidence type="ECO:0000313" key="12">
    <source>
        <dbReference type="Proteomes" id="UP000275012"/>
    </source>
</evidence>
<evidence type="ECO:0000259" key="10">
    <source>
        <dbReference type="Pfam" id="PF21088"/>
    </source>
</evidence>
<feature type="transmembrane region" description="Helical" evidence="7">
    <location>
        <begin position="29"/>
        <end position="46"/>
    </location>
</feature>
<protein>
    <recommendedName>
        <fullName evidence="7">Small-conductance mechanosensitive channel</fullName>
    </recommendedName>
</protein>
<evidence type="ECO:0000256" key="4">
    <source>
        <dbReference type="ARBA" id="ARBA00022692"/>
    </source>
</evidence>
<dbReference type="Pfam" id="PF21088">
    <property type="entry name" value="MS_channel_1st"/>
    <property type="match status" value="1"/>
</dbReference>
<reference evidence="11 12" key="1">
    <citation type="submission" date="2018-10" db="EMBL/GenBank/DDBJ databases">
        <title>Proposal of Lysobacter pythonis sp. nov. isolated from royal pythons (Python regius).</title>
        <authorList>
            <person name="Hans-Juergen B."/>
            <person name="Huptas C."/>
            <person name="Sandra B."/>
            <person name="Igor L."/>
            <person name="Joachim S."/>
            <person name="Siegfried S."/>
            <person name="Mareike W."/>
            <person name="Peter K."/>
        </authorList>
    </citation>
    <scope>NUCLEOTIDE SEQUENCE [LARGE SCALE GENOMIC DNA]</scope>
    <source>
        <strain evidence="11 12">4284/11</strain>
    </source>
</reference>
<dbReference type="EMBL" id="RFLY01000001">
    <property type="protein sequence ID" value="RMH94861.1"/>
    <property type="molecule type" value="Genomic_DNA"/>
</dbReference>
<dbReference type="SUPFAM" id="SSF82689">
    <property type="entry name" value="Mechanosensitive channel protein MscS (YggB), C-terminal domain"/>
    <property type="match status" value="1"/>
</dbReference>
<dbReference type="InterPro" id="IPR023408">
    <property type="entry name" value="MscS_beta-dom_sf"/>
</dbReference>
<comment type="subunit">
    <text evidence="7">Homoheptamer.</text>
</comment>
<evidence type="ECO:0000256" key="1">
    <source>
        <dbReference type="ARBA" id="ARBA00004651"/>
    </source>
</evidence>
<dbReference type="AlphaFoldDB" id="A0A3M2HYQ2"/>
<feature type="domain" description="Mechanosensitive ion channel MscS" evidence="8">
    <location>
        <begin position="114"/>
        <end position="181"/>
    </location>
</feature>
<dbReference type="InterPro" id="IPR011014">
    <property type="entry name" value="MscS_channel_TM-2"/>
</dbReference>
<dbReference type="InterPro" id="IPR006685">
    <property type="entry name" value="MscS_channel_2nd"/>
</dbReference>
<dbReference type="PANTHER" id="PTHR30221">
    <property type="entry name" value="SMALL-CONDUCTANCE MECHANOSENSITIVE CHANNEL"/>
    <property type="match status" value="1"/>
</dbReference>
<dbReference type="Proteomes" id="UP000275012">
    <property type="component" value="Unassembled WGS sequence"/>
</dbReference>
<dbReference type="PANTHER" id="PTHR30221:SF1">
    <property type="entry name" value="SMALL-CONDUCTANCE MECHANOSENSITIVE CHANNEL"/>
    <property type="match status" value="1"/>
</dbReference>
<evidence type="ECO:0000256" key="7">
    <source>
        <dbReference type="RuleBase" id="RU369025"/>
    </source>
</evidence>
<keyword evidence="4 7" id="KW-0812">Transmembrane</keyword>
<organism evidence="11 12">
    <name type="scientific">Solilutibacter pythonis</name>
    <dbReference type="NCBI Taxonomy" id="2483112"/>
    <lineage>
        <taxon>Bacteria</taxon>
        <taxon>Pseudomonadati</taxon>
        <taxon>Pseudomonadota</taxon>
        <taxon>Gammaproteobacteria</taxon>
        <taxon>Lysobacterales</taxon>
        <taxon>Lysobacteraceae</taxon>
        <taxon>Solilutibacter</taxon>
    </lineage>
</organism>
<evidence type="ECO:0000256" key="6">
    <source>
        <dbReference type="ARBA" id="ARBA00023136"/>
    </source>
</evidence>
<dbReference type="SUPFAM" id="SSF50182">
    <property type="entry name" value="Sm-like ribonucleoproteins"/>
    <property type="match status" value="1"/>
</dbReference>
<keyword evidence="7" id="KW-0997">Cell inner membrane</keyword>
<dbReference type="InterPro" id="IPR008910">
    <property type="entry name" value="MSC_TM_helix"/>
</dbReference>
<dbReference type="Pfam" id="PF21082">
    <property type="entry name" value="MS_channel_3rd"/>
    <property type="match status" value="1"/>
</dbReference>
<feature type="transmembrane region" description="Helical" evidence="7">
    <location>
        <begin position="94"/>
        <end position="112"/>
    </location>
</feature>
<keyword evidence="7" id="KW-0407">Ion channel</keyword>
<keyword evidence="3" id="KW-1003">Cell membrane</keyword>
<dbReference type="InterPro" id="IPR049278">
    <property type="entry name" value="MS_channel_C"/>
</dbReference>
<gene>
    <name evidence="11" type="ORF">EBB59_00780</name>
</gene>
<dbReference type="InterPro" id="IPR045275">
    <property type="entry name" value="MscS_archaea/bacteria_type"/>
</dbReference>
<dbReference type="SUPFAM" id="SSF82861">
    <property type="entry name" value="Mechanosensitive channel protein MscS (YggB), transmembrane region"/>
    <property type="match status" value="1"/>
</dbReference>
<name>A0A3M2HYQ2_9GAMM</name>
<keyword evidence="7" id="KW-0406">Ion transport</keyword>
<proteinExistence type="inferred from homology"/>
<evidence type="ECO:0000259" key="8">
    <source>
        <dbReference type="Pfam" id="PF00924"/>
    </source>
</evidence>
<comment type="caution">
    <text evidence="11">The sequence shown here is derived from an EMBL/GenBank/DDBJ whole genome shotgun (WGS) entry which is preliminary data.</text>
</comment>
<dbReference type="OrthoDB" id="9809206at2"/>
<accession>A0A3M2HYQ2</accession>
<dbReference type="GO" id="GO:0008381">
    <property type="term" value="F:mechanosensitive monoatomic ion channel activity"/>
    <property type="evidence" value="ECO:0007669"/>
    <property type="project" value="InterPro"/>
</dbReference>
<evidence type="ECO:0000259" key="9">
    <source>
        <dbReference type="Pfam" id="PF21082"/>
    </source>
</evidence>
<evidence type="ECO:0000256" key="5">
    <source>
        <dbReference type="ARBA" id="ARBA00022989"/>
    </source>
</evidence>
<dbReference type="InterPro" id="IPR049142">
    <property type="entry name" value="MS_channel_1st"/>
</dbReference>
<sequence length="301" mass="32510">MQSSAPNAPATATPTTLQHWFSANLADKALDLVAALAIALVGWWLARRLVGLLDRVLGRFQVDTILSNFLRNVAFATLMVVVVIAALQQLGIPTTSLLAMVGAAGLAIGLALKDSLSNIASGVMLIMLRPFKAGDSIRIGGIEGVVEQVRIFTTFLRTYQNELIVLPNSEITRQAIVNLTHKPVRRVDVAVGIGYGNRIDHARKVLLELAANCPMVLKSPATVVLATDLGENSVNLSLRAWCKPDDFLEVRSELIEAVHREFATAGISIPYPQRDLHVYHQDADGKPLGELLKSSVPVDAD</sequence>